<dbReference type="OrthoDB" id="1719803at2759"/>
<keyword evidence="1" id="KW-0175">Coiled coil</keyword>
<keyword evidence="4" id="KW-1185">Reference proteome</keyword>
<sequence>RVEELHHELLEEKELTASLQSGIEKLKSQNEIFKEVVIDKFYHVRQRSLDYFCDVVLEEKCECLLNDSNEMWRFQDYQDTATNNYINSLETEFEIMKKSVNNLQNRLQVGLDIEAHLKKTIGDVEKTSIVSVEKIRNHVSGLVEQHSHYRADIKNLLDQWYAELKSINDLIVEKMFRPEPTRASSSPSSPIQEKEVNESECKDVHVSGDSSLDSLTDPEVPVSSSSETFDTSKALSLALQEKVQTLLLLSQQDERHLLDRNVNALLEKRVVELQRNLLQVTNEKVKALMELAALKQELKEAIVAQGRRPDEIGREKEGGGGSKIKSMLKRASLTRWVGGVEGDLHHDKSIRDVDFTSMKIENATLKESLESMNHLLCSVQRLRISLEKIKESAAECADDALTESVDRIIAEGNLLKTALGSSIPVVSGGVTAGQKGGSGGYECVTAVGVEMVELLITAADILKHQL</sequence>
<comment type="caution">
    <text evidence="3">The sequence shown here is derived from an EMBL/GenBank/DDBJ whole genome shotgun (WGS) entry which is preliminary data.</text>
</comment>
<dbReference type="Proteomes" id="UP000015453">
    <property type="component" value="Unassembled WGS sequence"/>
</dbReference>
<protein>
    <submittedName>
        <fullName evidence="3">Uncharacterized protein</fullName>
    </submittedName>
</protein>
<feature type="non-terminal residue" evidence="3">
    <location>
        <position position="466"/>
    </location>
</feature>
<feature type="compositionally biased region" description="Polar residues" evidence="2">
    <location>
        <begin position="182"/>
        <end position="191"/>
    </location>
</feature>
<feature type="compositionally biased region" description="Basic and acidic residues" evidence="2">
    <location>
        <begin position="192"/>
        <end position="206"/>
    </location>
</feature>
<evidence type="ECO:0000256" key="2">
    <source>
        <dbReference type="SAM" id="MobiDB-lite"/>
    </source>
</evidence>
<dbReference type="PANTHER" id="PTHR35712">
    <property type="entry name" value="MYOSIN HEAVY CHAIN-LIKE PROTEIN"/>
    <property type="match status" value="1"/>
</dbReference>
<evidence type="ECO:0000313" key="3">
    <source>
        <dbReference type="EMBL" id="EPS73785.1"/>
    </source>
</evidence>
<feature type="non-terminal residue" evidence="3">
    <location>
        <position position="1"/>
    </location>
</feature>
<feature type="coiled-coil region" evidence="1">
    <location>
        <begin position="263"/>
        <end position="304"/>
    </location>
</feature>
<reference evidence="3 4" key="1">
    <citation type="journal article" date="2013" name="BMC Genomics">
        <title>The miniature genome of a carnivorous plant Genlisea aurea contains a low number of genes and short non-coding sequences.</title>
        <authorList>
            <person name="Leushkin E.V."/>
            <person name="Sutormin R.A."/>
            <person name="Nabieva E.R."/>
            <person name="Penin A.A."/>
            <person name="Kondrashov A.S."/>
            <person name="Logacheva M.D."/>
        </authorList>
    </citation>
    <scope>NUCLEOTIDE SEQUENCE [LARGE SCALE GENOMIC DNA]</scope>
</reference>
<dbReference type="PANTHER" id="PTHR35712:SF1">
    <property type="entry name" value="MYOSIN HEAVY CHAIN-LIKE PROTEIN"/>
    <property type="match status" value="1"/>
</dbReference>
<dbReference type="AlphaFoldDB" id="S8D316"/>
<gene>
    <name evidence="3" type="ORF">M569_00972</name>
</gene>
<evidence type="ECO:0000256" key="1">
    <source>
        <dbReference type="SAM" id="Coils"/>
    </source>
</evidence>
<evidence type="ECO:0000313" key="4">
    <source>
        <dbReference type="Proteomes" id="UP000015453"/>
    </source>
</evidence>
<accession>S8D316</accession>
<name>S8D316_9LAMI</name>
<organism evidence="3 4">
    <name type="scientific">Genlisea aurea</name>
    <dbReference type="NCBI Taxonomy" id="192259"/>
    <lineage>
        <taxon>Eukaryota</taxon>
        <taxon>Viridiplantae</taxon>
        <taxon>Streptophyta</taxon>
        <taxon>Embryophyta</taxon>
        <taxon>Tracheophyta</taxon>
        <taxon>Spermatophyta</taxon>
        <taxon>Magnoliopsida</taxon>
        <taxon>eudicotyledons</taxon>
        <taxon>Gunneridae</taxon>
        <taxon>Pentapetalae</taxon>
        <taxon>asterids</taxon>
        <taxon>lamiids</taxon>
        <taxon>Lamiales</taxon>
        <taxon>Lentibulariaceae</taxon>
        <taxon>Genlisea</taxon>
    </lineage>
</organism>
<proteinExistence type="predicted"/>
<feature type="region of interest" description="Disordered" evidence="2">
    <location>
        <begin position="179"/>
        <end position="227"/>
    </location>
</feature>
<dbReference type="EMBL" id="AUSU01000300">
    <property type="protein sequence ID" value="EPS73785.1"/>
    <property type="molecule type" value="Genomic_DNA"/>
</dbReference>